<evidence type="ECO:0000313" key="10">
    <source>
        <dbReference type="Ensembl" id="ENSLCAP00010014434.1"/>
    </source>
</evidence>
<dbReference type="InterPro" id="IPR001870">
    <property type="entry name" value="B30.2/SPRY"/>
</dbReference>
<dbReference type="InterPro" id="IPR013320">
    <property type="entry name" value="ConA-like_dom_sf"/>
</dbReference>
<feature type="domain" description="NACHT" evidence="9">
    <location>
        <begin position="97"/>
        <end position="231"/>
    </location>
</feature>
<evidence type="ECO:0008006" key="12">
    <source>
        <dbReference type="Google" id="ProtNLM"/>
    </source>
</evidence>
<dbReference type="InterPro" id="IPR027417">
    <property type="entry name" value="P-loop_NTPase"/>
</dbReference>
<dbReference type="Pfam" id="PF13765">
    <property type="entry name" value="PRY"/>
    <property type="match status" value="1"/>
</dbReference>
<dbReference type="PROSITE" id="PS50188">
    <property type="entry name" value="B302_SPRY"/>
    <property type="match status" value="1"/>
</dbReference>
<dbReference type="Pfam" id="PF17776">
    <property type="entry name" value="NLRC4_HD2"/>
    <property type="match status" value="1"/>
</dbReference>
<dbReference type="Pfam" id="PF05729">
    <property type="entry name" value="NACHT"/>
    <property type="match status" value="1"/>
</dbReference>
<dbReference type="PROSITE" id="PS50837">
    <property type="entry name" value="NACHT"/>
    <property type="match status" value="1"/>
</dbReference>
<dbReference type="Pfam" id="PF17779">
    <property type="entry name" value="WHD_NOD2"/>
    <property type="match status" value="1"/>
</dbReference>
<dbReference type="FunFam" id="3.40.50.300:FF:001524">
    <property type="entry name" value="Si:dkey-126g1.7"/>
    <property type="match status" value="1"/>
</dbReference>
<sequence length="894" mass="101248">MFCVLSESPAMCQHNLKSNLKKKFQCLFEGISKAGNPTFLNQIYTELYITEGGTGEVSDEHEVRQMETTSRKPDRPETTIRQEDIFKASPGRDEPIRTVMTKGVAGIGKTVLTQKFTLDWAEDKANQDIHFTFPFTFRELNVLKEKKLSLVELVHHFFTETKEAGICRFEEFQVVFIFDGLDECRLPLDFHNTEILTDVTESTSVDVLLTNLIRGKLLPSARLWITTRPAAANQIPPECVDMVTEVRGFTDPQKEEYFRKRFRDEDQASRIISHIKTSRSLHIMCHIPVFCWITATVLEDVLKTREGGELPKTLTQMYIHFLVVQTKLKNIKYDGGSGTDPHWSPETRKMIKSLGKLAFDQLQKGNLIFYESDLTECGIDIRAASVYSGVFTQIFIEERGLYQDKVFCFVHLSVQEFLAALHVHLTFINSGVNLLSEEQPTSQKSKRRKYESAETQFYQRAVDKALQSPNGHLDLFLRFLLGLSLETNQSLLQGLLTQTGSGSETNQETVQYIKKKVEETPSAEKSINLFHCLNELNDRSLVEEIQQSLSSGRLSTDKLSPAQWSALGFILLSSEKDLDVFDLKKYSASEEALLRLLPVVKLDSFIRSCEALSSVLSSQSSSLRGLDLSDNDLKDSGLKTLSVGLKSPHCSLKTLSLSGCLITEEGCASLVSALSSNPSHLRELDLSYNHPGDSGVKLLSAGLEDPDWRLDTLRYGEACFRWLRPVNTKIKLSDNNRKVIYVEEDQSYPDHPDRFDFWPQLLCRTGLTGRCYWEVEWKGEVYVTLSYRGIRRKGDREYHKFGRNDQSWSLFCSDVYGYSVSHNNTEKYVTSSSSSSVSNRVAVYVDCPAGSLSFCRVSSDSLLHLHTFNTTFTEPLYPGFGFWRSGSSLSLCSV</sequence>
<dbReference type="AlphaFoldDB" id="A0A4W6CQ75"/>
<dbReference type="Gene3D" id="3.40.50.300">
    <property type="entry name" value="P-loop containing nucleotide triphosphate hydrolases"/>
    <property type="match status" value="1"/>
</dbReference>
<dbReference type="Pfam" id="PF14484">
    <property type="entry name" value="FISNA"/>
    <property type="match status" value="1"/>
</dbReference>
<dbReference type="SMART" id="SM01288">
    <property type="entry name" value="FISNA"/>
    <property type="match status" value="1"/>
</dbReference>
<dbReference type="InterPro" id="IPR029495">
    <property type="entry name" value="NACHT-assoc"/>
</dbReference>
<evidence type="ECO:0000256" key="6">
    <source>
        <dbReference type="ARBA" id="ARBA00022840"/>
    </source>
</evidence>
<reference evidence="10" key="3">
    <citation type="submission" date="2025-09" db="UniProtKB">
        <authorList>
            <consortium name="Ensembl"/>
        </authorList>
    </citation>
    <scope>IDENTIFICATION</scope>
</reference>
<dbReference type="GeneTree" id="ENSGT01120000271898"/>
<feature type="compositionally biased region" description="Basic and acidic residues" evidence="7">
    <location>
        <begin position="58"/>
        <end position="78"/>
    </location>
</feature>
<organism evidence="10 11">
    <name type="scientific">Lates calcarifer</name>
    <name type="common">Barramundi</name>
    <name type="synonym">Holocentrus calcarifer</name>
    <dbReference type="NCBI Taxonomy" id="8187"/>
    <lineage>
        <taxon>Eukaryota</taxon>
        <taxon>Metazoa</taxon>
        <taxon>Chordata</taxon>
        <taxon>Craniata</taxon>
        <taxon>Vertebrata</taxon>
        <taxon>Euteleostomi</taxon>
        <taxon>Actinopterygii</taxon>
        <taxon>Neopterygii</taxon>
        <taxon>Teleostei</taxon>
        <taxon>Neoteleostei</taxon>
        <taxon>Acanthomorphata</taxon>
        <taxon>Carangaria</taxon>
        <taxon>Carangaria incertae sedis</taxon>
        <taxon>Centropomidae</taxon>
        <taxon>Lates</taxon>
    </lineage>
</organism>
<dbReference type="InParanoid" id="A0A4W6CQ75"/>
<keyword evidence="11" id="KW-1185">Reference proteome</keyword>
<evidence type="ECO:0000256" key="3">
    <source>
        <dbReference type="ARBA" id="ARBA00022614"/>
    </source>
</evidence>
<evidence type="ECO:0000256" key="1">
    <source>
        <dbReference type="ARBA" id="ARBA00004496"/>
    </source>
</evidence>
<feature type="domain" description="B30.2/SPRY" evidence="8">
    <location>
        <begin position="698"/>
        <end position="894"/>
    </location>
</feature>
<dbReference type="GO" id="GO:0005524">
    <property type="term" value="F:ATP binding"/>
    <property type="evidence" value="ECO:0007669"/>
    <property type="project" value="UniProtKB-KW"/>
</dbReference>
<dbReference type="SMART" id="SM00589">
    <property type="entry name" value="PRY"/>
    <property type="match status" value="1"/>
</dbReference>
<dbReference type="Ensembl" id="ENSLCAT00010014743.1">
    <property type="protein sequence ID" value="ENSLCAP00010014434.1"/>
    <property type="gene ID" value="ENSLCAG00010006869.1"/>
</dbReference>
<evidence type="ECO:0000256" key="4">
    <source>
        <dbReference type="ARBA" id="ARBA00022737"/>
    </source>
</evidence>
<dbReference type="InterPro" id="IPR051261">
    <property type="entry name" value="NLR"/>
</dbReference>
<dbReference type="InterPro" id="IPR006574">
    <property type="entry name" value="PRY"/>
</dbReference>
<dbReference type="Pfam" id="PF13516">
    <property type="entry name" value="LRR_6"/>
    <property type="match status" value="3"/>
</dbReference>
<protein>
    <recommendedName>
        <fullName evidence="12">NACHT domain-containing protein</fullName>
    </recommendedName>
</protein>
<keyword evidence="3" id="KW-0433">Leucine-rich repeat</keyword>
<keyword evidence="5" id="KW-0547">Nucleotide-binding</keyword>
<evidence type="ECO:0000256" key="7">
    <source>
        <dbReference type="SAM" id="MobiDB-lite"/>
    </source>
</evidence>
<dbReference type="SMART" id="SM00449">
    <property type="entry name" value="SPRY"/>
    <property type="match status" value="1"/>
</dbReference>
<dbReference type="InterPro" id="IPR007111">
    <property type="entry name" value="NACHT_NTPase"/>
</dbReference>
<dbReference type="InterPro" id="IPR003877">
    <property type="entry name" value="SPRY_dom"/>
</dbReference>
<dbReference type="InterPro" id="IPR043136">
    <property type="entry name" value="B30.2/SPRY_sf"/>
</dbReference>
<dbReference type="PROSITE" id="PS51450">
    <property type="entry name" value="LRR"/>
    <property type="match status" value="1"/>
</dbReference>
<dbReference type="SMART" id="SM00368">
    <property type="entry name" value="LRR_RI"/>
    <property type="match status" value="3"/>
</dbReference>
<dbReference type="SUPFAM" id="SSF49899">
    <property type="entry name" value="Concanavalin A-like lectins/glucanases"/>
    <property type="match status" value="1"/>
</dbReference>
<dbReference type="InterPro" id="IPR001611">
    <property type="entry name" value="Leu-rich_rpt"/>
</dbReference>
<evidence type="ECO:0000259" key="8">
    <source>
        <dbReference type="PROSITE" id="PS50188"/>
    </source>
</evidence>
<evidence type="ECO:0000313" key="11">
    <source>
        <dbReference type="Proteomes" id="UP000314980"/>
    </source>
</evidence>
<evidence type="ECO:0000256" key="2">
    <source>
        <dbReference type="ARBA" id="ARBA00022490"/>
    </source>
</evidence>
<dbReference type="InterPro" id="IPR041075">
    <property type="entry name" value="NOD1/2_WH"/>
</dbReference>
<dbReference type="CDD" id="cd16040">
    <property type="entry name" value="SPRY_PRY_SNTX"/>
    <property type="match status" value="1"/>
</dbReference>
<dbReference type="Pfam" id="PF00622">
    <property type="entry name" value="SPRY"/>
    <property type="match status" value="1"/>
</dbReference>
<proteinExistence type="predicted"/>
<dbReference type="InterPro" id="IPR032675">
    <property type="entry name" value="LRR_dom_sf"/>
</dbReference>
<keyword evidence="6" id="KW-0067">ATP-binding</keyword>
<keyword evidence="2" id="KW-0963">Cytoplasm</keyword>
<dbReference type="SUPFAM" id="SSF52047">
    <property type="entry name" value="RNI-like"/>
    <property type="match status" value="1"/>
</dbReference>
<dbReference type="Proteomes" id="UP000314980">
    <property type="component" value="Unassembled WGS sequence"/>
</dbReference>
<dbReference type="PANTHER" id="PTHR24106">
    <property type="entry name" value="NACHT, LRR AND CARD DOMAINS-CONTAINING"/>
    <property type="match status" value="1"/>
</dbReference>
<evidence type="ECO:0000256" key="5">
    <source>
        <dbReference type="ARBA" id="ARBA00022741"/>
    </source>
</evidence>
<reference evidence="10" key="2">
    <citation type="submission" date="2025-08" db="UniProtKB">
        <authorList>
            <consortium name="Ensembl"/>
        </authorList>
    </citation>
    <scope>IDENTIFICATION</scope>
</reference>
<dbReference type="Gene3D" id="3.80.10.10">
    <property type="entry name" value="Ribonuclease Inhibitor"/>
    <property type="match status" value="1"/>
</dbReference>
<feature type="region of interest" description="Disordered" evidence="7">
    <location>
        <begin position="55"/>
        <end position="78"/>
    </location>
</feature>
<dbReference type="InterPro" id="IPR041267">
    <property type="entry name" value="NLRP_HD2"/>
</dbReference>
<dbReference type="Gene3D" id="2.60.120.920">
    <property type="match status" value="1"/>
</dbReference>
<name>A0A4W6CQ75_LATCA</name>
<accession>A0A4W6CQ75</accession>
<evidence type="ECO:0000259" key="9">
    <source>
        <dbReference type="PROSITE" id="PS50837"/>
    </source>
</evidence>
<keyword evidence="4" id="KW-0677">Repeat</keyword>
<comment type="subcellular location">
    <subcellularLocation>
        <location evidence="1">Cytoplasm</location>
    </subcellularLocation>
</comment>
<dbReference type="FunCoup" id="A0A4W6CQ75">
    <property type="interactions" value="37"/>
</dbReference>
<dbReference type="GO" id="GO:0005737">
    <property type="term" value="C:cytoplasm"/>
    <property type="evidence" value="ECO:0007669"/>
    <property type="project" value="UniProtKB-SubCell"/>
</dbReference>
<reference evidence="11" key="1">
    <citation type="submission" date="2015-09" db="EMBL/GenBank/DDBJ databases">
        <authorList>
            <person name="Sai Rama Sridatta P."/>
        </authorList>
    </citation>
    <scope>NUCLEOTIDE SEQUENCE [LARGE SCALE GENOMIC DNA]</scope>
</reference>